<protein>
    <submittedName>
        <fullName evidence="1">Uncharacterized protein</fullName>
    </submittedName>
</protein>
<sequence>MAYTKKTTATTDSTEKATKTTEVKENIKTFSPEDTISCRSLVSGGLYIEGARSHILYSWADCGDVVDVEYRDLIYLVRTREDVNIYSPRIIIEDEDFVEQNKSVKDLYESMYETSDLNEILNLPVPQMSETIKKLPKGAKEALKGIASTMIESHALDSVHRIKALDEIFGTKMLLTLVQE</sequence>
<dbReference type="EMBL" id="QROY01000002">
    <property type="protein sequence ID" value="RHL71189.1"/>
    <property type="molecule type" value="Genomic_DNA"/>
</dbReference>
<reference evidence="1 2" key="1">
    <citation type="submission" date="2018-08" db="EMBL/GenBank/DDBJ databases">
        <title>A genome reference for cultivated species of the human gut microbiota.</title>
        <authorList>
            <person name="Zou Y."/>
            <person name="Xue W."/>
            <person name="Luo G."/>
        </authorList>
    </citation>
    <scope>NUCLEOTIDE SEQUENCE [LARGE SCALE GENOMIC DNA]</scope>
    <source>
        <strain evidence="1 2">AF36-7BH</strain>
    </source>
</reference>
<evidence type="ECO:0000313" key="1">
    <source>
        <dbReference type="EMBL" id="RHL71189.1"/>
    </source>
</evidence>
<name>A0A415MF23_9FIRM</name>
<accession>A0A415MF23</accession>
<evidence type="ECO:0000313" key="2">
    <source>
        <dbReference type="Proteomes" id="UP000285201"/>
    </source>
</evidence>
<dbReference type="Proteomes" id="UP000285201">
    <property type="component" value="Unassembled WGS sequence"/>
</dbReference>
<dbReference type="RefSeq" id="WP_118370010.1">
    <property type="nucleotide sequence ID" value="NZ_QROY01000002.1"/>
</dbReference>
<dbReference type="AlphaFoldDB" id="A0A415MF23"/>
<organism evidence="1 2">
    <name type="scientific">Lachnospira eligens</name>
    <dbReference type="NCBI Taxonomy" id="39485"/>
    <lineage>
        <taxon>Bacteria</taxon>
        <taxon>Bacillati</taxon>
        <taxon>Bacillota</taxon>
        <taxon>Clostridia</taxon>
        <taxon>Lachnospirales</taxon>
        <taxon>Lachnospiraceae</taxon>
        <taxon>Lachnospira</taxon>
    </lineage>
</organism>
<proteinExistence type="predicted"/>
<gene>
    <name evidence="1" type="ORF">DW007_03335</name>
</gene>
<comment type="caution">
    <text evidence="1">The sequence shown here is derived from an EMBL/GenBank/DDBJ whole genome shotgun (WGS) entry which is preliminary data.</text>
</comment>